<comment type="caution">
    <text evidence="2">The sequence shown here is derived from an EMBL/GenBank/DDBJ whole genome shotgun (WGS) entry which is preliminary data.</text>
</comment>
<evidence type="ECO:0000313" key="3">
    <source>
        <dbReference type="Proteomes" id="UP000249061"/>
    </source>
</evidence>
<dbReference type="EMBL" id="QFQP01000007">
    <property type="protein sequence ID" value="PZR14410.1"/>
    <property type="molecule type" value="Genomic_DNA"/>
</dbReference>
<dbReference type="InterPro" id="IPR007160">
    <property type="entry name" value="DUF362"/>
</dbReference>
<dbReference type="Proteomes" id="UP000249061">
    <property type="component" value="Unassembled WGS sequence"/>
</dbReference>
<evidence type="ECO:0000313" key="2">
    <source>
        <dbReference type="EMBL" id="PZR14410.1"/>
    </source>
</evidence>
<dbReference type="Pfam" id="PF04015">
    <property type="entry name" value="DUF362"/>
    <property type="match status" value="2"/>
</dbReference>
<dbReference type="AlphaFoldDB" id="A0A2W5TFU8"/>
<organism evidence="2 3">
    <name type="scientific">Archangium gephyra</name>
    <dbReference type="NCBI Taxonomy" id="48"/>
    <lineage>
        <taxon>Bacteria</taxon>
        <taxon>Pseudomonadati</taxon>
        <taxon>Myxococcota</taxon>
        <taxon>Myxococcia</taxon>
        <taxon>Myxococcales</taxon>
        <taxon>Cystobacterineae</taxon>
        <taxon>Archangiaceae</taxon>
        <taxon>Archangium</taxon>
    </lineage>
</organism>
<reference evidence="2 3" key="1">
    <citation type="submission" date="2017-08" db="EMBL/GenBank/DDBJ databases">
        <title>Infants hospitalized years apart are colonized by the same room-sourced microbial strains.</title>
        <authorList>
            <person name="Brooks B."/>
            <person name="Olm M.R."/>
            <person name="Firek B.A."/>
            <person name="Baker R."/>
            <person name="Thomas B.C."/>
            <person name="Morowitz M.J."/>
            <person name="Banfield J.F."/>
        </authorList>
    </citation>
    <scope>NUCLEOTIDE SEQUENCE [LARGE SCALE GENOMIC DNA]</scope>
    <source>
        <strain evidence="2">S2_003_000_R2_14</strain>
    </source>
</reference>
<accession>A0A2W5TFU8</accession>
<feature type="domain" description="DUF362" evidence="1">
    <location>
        <begin position="208"/>
        <end position="391"/>
    </location>
</feature>
<name>A0A2W5TFU8_9BACT</name>
<evidence type="ECO:0000259" key="1">
    <source>
        <dbReference type="Pfam" id="PF04015"/>
    </source>
</evidence>
<proteinExistence type="predicted"/>
<protein>
    <recommendedName>
        <fullName evidence="1">DUF362 domain-containing protein</fullName>
    </recommendedName>
</protein>
<feature type="domain" description="DUF362" evidence="1">
    <location>
        <begin position="58"/>
        <end position="151"/>
    </location>
</feature>
<gene>
    <name evidence="2" type="ORF">DI536_10135</name>
</gene>
<sequence>MRRSSRSATVQPVSSELPADVAAATALSSYEDARLSDEVGRLLEEIGALDAVTAARSVVLKPNWVNHANPLGHDPSSLVTHTRVIEAIAAHVARRLPAGSRVLIADAPVQACNFETLLRVNGVHDALARLRAAHPAVSFEVADWRLVRASSRLSWKATERVDSWDPNEHQLVDVGARSFLEPVSDRAERFRVTCYAPSTMHTRHRPGVHQYLVARAALEADVVVNVPKLKMHIKAGVTCALKNLVGINGHKEFLPHHVTGTPENGGDSHRPGHAAREQFERYYDFHFEHLARLPRPLISVLSRALNTADRLTATTDTSNFGSWPGNDTVWRMTLDLNHLLYAWAPQRPRSVFTLVDAVTVGVGNGPLRPSPAHLGVLLAGRNPATIDAIGATLLGFEPMALPTIRNALTNPASFFAAAPQRAPATPRVTAQRPLNWERVAAPTDR</sequence>